<dbReference type="EMBL" id="JACHHY010000012">
    <property type="protein sequence ID" value="MBB5018928.1"/>
    <property type="molecule type" value="Genomic_DNA"/>
</dbReference>
<dbReference type="InterPro" id="IPR021880">
    <property type="entry name" value="DUF3489"/>
</dbReference>
<dbReference type="Pfam" id="PF11994">
    <property type="entry name" value="DUF3489"/>
    <property type="match status" value="1"/>
</dbReference>
<keyword evidence="2" id="KW-1185">Reference proteome</keyword>
<organism evidence="1 2">
    <name type="scientific">Chitinivorax tropicus</name>
    <dbReference type="NCBI Taxonomy" id="714531"/>
    <lineage>
        <taxon>Bacteria</taxon>
        <taxon>Pseudomonadati</taxon>
        <taxon>Pseudomonadota</taxon>
        <taxon>Betaproteobacteria</taxon>
        <taxon>Chitinivorax</taxon>
    </lineage>
</organism>
<proteinExistence type="predicted"/>
<accession>A0A840MJW0</accession>
<reference evidence="1 2" key="1">
    <citation type="submission" date="2020-08" db="EMBL/GenBank/DDBJ databases">
        <title>Genomic Encyclopedia of Type Strains, Phase IV (KMG-IV): sequencing the most valuable type-strain genomes for metagenomic binning, comparative biology and taxonomic classification.</title>
        <authorList>
            <person name="Goeker M."/>
        </authorList>
    </citation>
    <scope>NUCLEOTIDE SEQUENCE [LARGE SCALE GENOMIC DNA]</scope>
    <source>
        <strain evidence="1 2">DSM 27165</strain>
    </source>
</reference>
<comment type="caution">
    <text evidence="1">The sequence shown here is derived from an EMBL/GenBank/DDBJ whole genome shotgun (WGS) entry which is preliminary data.</text>
</comment>
<protein>
    <recommendedName>
        <fullName evidence="3">DUF3489 domain-containing protein</fullName>
    </recommendedName>
</protein>
<evidence type="ECO:0008006" key="3">
    <source>
        <dbReference type="Google" id="ProtNLM"/>
    </source>
</evidence>
<evidence type="ECO:0000313" key="2">
    <source>
        <dbReference type="Proteomes" id="UP000575898"/>
    </source>
</evidence>
<evidence type="ECO:0000313" key="1">
    <source>
        <dbReference type="EMBL" id="MBB5018928.1"/>
    </source>
</evidence>
<name>A0A840MJW0_9PROT</name>
<dbReference type="AlphaFoldDB" id="A0A840MJW0"/>
<gene>
    <name evidence="1" type="ORF">HNQ59_002225</name>
</gene>
<dbReference type="Proteomes" id="UP000575898">
    <property type="component" value="Unassembled WGS sequence"/>
</dbReference>
<sequence length="193" mass="20846">MTTTQLTPAQHTILAHAVEHTSGKIDWFPDNIKGGARKKVLDGLFNRALITTDGSDWFVAAEGYDVLGMQRPGLKKKAIGQFEAHLDQIIANAEGAPAATSDPELEAAVTAAESTWIQEPTQAKPRTRDNSKQAEVIRMLQRPDGATIGQICAATGWQAHTVRGTFAGAFKRKLGLTIVSDKPQGGERVYRIA</sequence>
<dbReference type="RefSeq" id="WP_184038949.1">
    <property type="nucleotide sequence ID" value="NZ_JACHHY010000012.1"/>
</dbReference>